<sequence length="338" mass="38963">MVGFCLRKKTRYVQGSVLSAVKTATEYLGTYPSWIRWNYSFFFLLSFFSSFSRLLLFLSISSSPFPFSPFPPFLLRLFFCSLISFLSLSSPLYPLFFPLFFSSSLYTLSFPSSPFPLSFPSTPPLFFSSSFSLILFFLYCTFFHLSYSRTLSQPPYSLVFLYPPTDNLNPRSFLFLLYPFFAFTHRHITIHLSLTIFIFPAGGHIIDTVVSCLLSIQNVQFNVILSLRLTNANVRVSPFTWKSRFSILLPTPPYPLPLPLLSHSLSFSPPPLSSFRPWALSFIHFASPTSRIYITKLSLLLILLYLLSHLYYEIVSLTYITKPPLSFILLNLLSHLYY</sequence>
<accession>A0A812CET2</accession>
<feature type="transmembrane region" description="Helical" evidence="1">
    <location>
        <begin position="39"/>
        <end position="61"/>
    </location>
</feature>
<feature type="transmembrane region" description="Helical" evidence="1">
    <location>
        <begin position="125"/>
        <end position="145"/>
    </location>
</feature>
<reference evidence="2" key="1">
    <citation type="submission" date="2021-01" db="EMBL/GenBank/DDBJ databases">
        <authorList>
            <person name="Li R."/>
            <person name="Bekaert M."/>
        </authorList>
    </citation>
    <scope>NUCLEOTIDE SEQUENCE</scope>
    <source>
        <strain evidence="2">Farmed</strain>
    </source>
</reference>
<evidence type="ECO:0000313" key="2">
    <source>
        <dbReference type="EMBL" id="CAE1265485.1"/>
    </source>
</evidence>
<evidence type="ECO:0000256" key="1">
    <source>
        <dbReference type="SAM" id="Phobius"/>
    </source>
</evidence>
<feature type="transmembrane region" description="Helical" evidence="1">
    <location>
        <begin position="73"/>
        <end position="96"/>
    </location>
</feature>
<keyword evidence="3" id="KW-1185">Reference proteome</keyword>
<proteinExistence type="predicted"/>
<name>A0A812CET2_ACAPH</name>
<keyword evidence="1" id="KW-1133">Transmembrane helix</keyword>
<keyword evidence="1" id="KW-0812">Transmembrane</keyword>
<organism evidence="2 3">
    <name type="scientific">Acanthosepion pharaonis</name>
    <name type="common">Pharaoh cuttlefish</name>
    <name type="synonym">Sepia pharaonis</name>
    <dbReference type="NCBI Taxonomy" id="158019"/>
    <lineage>
        <taxon>Eukaryota</taxon>
        <taxon>Metazoa</taxon>
        <taxon>Spiralia</taxon>
        <taxon>Lophotrochozoa</taxon>
        <taxon>Mollusca</taxon>
        <taxon>Cephalopoda</taxon>
        <taxon>Coleoidea</taxon>
        <taxon>Decapodiformes</taxon>
        <taxon>Sepiida</taxon>
        <taxon>Sepiina</taxon>
        <taxon>Sepiidae</taxon>
        <taxon>Acanthosepion</taxon>
    </lineage>
</organism>
<evidence type="ECO:0000313" key="3">
    <source>
        <dbReference type="Proteomes" id="UP000597762"/>
    </source>
</evidence>
<dbReference type="EMBL" id="CAHIKZ030001479">
    <property type="protein sequence ID" value="CAE1265485.1"/>
    <property type="molecule type" value="Genomic_DNA"/>
</dbReference>
<dbReference type="Proteomes" id="UP000597762">
    <property type="component" value="Unassembled WGS sequence"/>
</dbReference>
<comment type="caution">
    <text evidence="2">The sequence shown here is derived from an EMBL/GenBank/DDBJ whole genome shotgun (WGS) entry which is preliminary data.</text>
</comment>
<feature type="transmembrane region" description="Helical" evidence="1">
    <location>
        <begin position="297"/>
        <end position="320"/>
    </location>
</feature>
<gene>
    <name evidence="2" type="ORF">SPHA_34684</name>
</gene>
<dbReference type="AlphaFoldDB" id="A0A812CET2"/>
<protein>
    <submittedName>
        <fullName evidence="2">Uncharacterized protein</fullName>
    </submittedName>
</protein>
<keyword evidence="1" id="KW-0472">Membrane</keyword>